<evidence type="ECO:0000313" key="1">
    <source>
        <dbReference type="EMBL" id="MBW0498272.1"/>
    </source>
</evidence>
<accession>A0A9Q3DDV9</accession>
<evidence type="ECO:0000313" key="2">
    <source>
        <dbReference type="Proteomes" id="UP000765509"/>
    </source>
</evidence>
<reference evidence="1" key="1">
    <citation type="submission" date="2021-03" db="EMBL/GenBank/DDBJ databases">
        <title>Draft genome sequence of rust myrtle Austropuccinia psidii MF-1, a brazilian biotype.</title>
        <authorList>
            <person name="Quecine M.C."/>
            <person name="Pachon D.M.R."/>
            <person name="Bonatelli M.L."/>
            <person name="Correr F.H."/>
            <person name="Franceschini L.M."/>
            <person name="Leite T.F."/>
            <person name="Margarido G.R.A."/>
            <person name="Almeida C.A."/>
            <person name="Ferrarezi J.A."/>
            <person name="Labate C.A."/>
        </authorList>
    </citation>
    <scope>NUCLEOTIDE SEQUENCE</scope>
    <source>
        <strain evidence="1">MF-1</strain>
    </source>
</reference>
<name>A0A9Q3DDV9_9BASI</name>
<proteinExistence type="predicted"/>
<sequence length="165" mass="19156">MQLCTALETEDYINEIGDIIIRKVIGKTWTRKPIESKMIPKTFREDRRTERPISMCQKYGSTSHLAKTCTKKSKINEFKVIEDFKCTEEEEEYDQVSEISEDMPVEVCHIENITALFEATEVHTNLPQCSEDCYNLINIQYSRMCKTKTVGAKAILMEHLVLHQS</sequence>
<dbReference type="Proteomes" id="UP000765509">
    <property type="component" value="Unassembled WGS sequence"/>
</dbReference>
<gene>
    <name evidence="1" type="ORF">O181_037987</name>
</gene>
<dbReference type="EMBL" id="AVOT02014649">
    <property type="protein sequence ID" value="MBW0498272.1"/>
    <property type="molecule type" value="Genomic_DNA"/>
</dbReference>
<dbReference type="AlphaFoldDB" id="A0A9Q3DDV9"/>
<protein>
    <submittedName>
        <fullName evidence="1">Uncharacterized protein</fullName>
    </submittedName>
</protein>
<comment type="caution">
    <text evidence="1">The sequence shown here is derived from an EMBL/GenBank/DDBJ whole genome shotgun (WGS) entry which is preliminary data.</text>
</comment>
<dbReference type="OrthoDB" id="2517660at2759"/>
<organism evidence="1 2">
    <name type="scientific">Austropuccinia psidii MF-1</name>
    <dbReference type="NCBI Taxonomy" id="1389203"/>
    <lineage>
        <taxon>Eukaryota</taxon>
        <taxon>Fungi</taxon>
        <taxon>Dikarya</taxon>
        <taxon>Basidiomycota</taxon>
        <taxon>Pucciniomycotina</taxon>
        <taxon>Pucciniomycetes</taxon>
        <taxon>Pucciniales</taxon>
        <taxon>Sphaerophragmiaceae</taxon>
        <taxon>Austropuccinia</taxon>
    </lineage>
</organism>
<keyword evidence="2" id="KW-1185">Reference proteome</keyword>